<keyword evidence="2" id="KW-0812">Transmembrane</keyword>
<evidence type="ECO:0000256" key="1">
    <source>
        <dbReference type="SAM" id="MobiDB-lite"/>
    </source>
</evidence>
<evidence type="ECO:0000313" key="4">
    <source>
        <dbReference type="EMBL" id="KAF0292518.1"/>
    </source>
</evidence>
<reference evidence="4 5" key="1">
    <citation type="submission" date="2019-07" db="EMBL/GenBank/DDBJ databases">
        <title>Draft genome assembly of a fouling barnacle, Amphibalanus amphitrite (Darwin, 1854): The first reference genome for Thecostraca.</title>
        <authorList>
            <person name="Kim W."/>
        </authorList>
    </citation>
    <scope>NUCLEOTIDE SEQUENCE [LARGE SCALE GENOMIC DNA]</scope>
    <source>
        <strain evidence="4">SNU_AA5</strain>
        <tissue evidence="4">Soma without cirri and trophi</tissue>
    </source>
</reference>
<keyword evidence="2" id="KW-1133">Transmembrane helix</keyword>
<feature type="compositionally biased region" description="Polar residues" evidence="1">
    <location>
        <begin position="300"/>
        <end position="311"/>
    </location>
</feature>
<feature type="transmembrane region" description="Helical" evidence="2">
    <location>
        <begin position="531"/>
        <end position="551"/>
    </location>
</feature>
<feature type="transmembrane region" description="Helical" evidence="2">
    <location>
        <begin position="152"/>
        <end position="174"/>
    </location>
</feature>
<dbReference type="EMBL" id="VIIS01001807">
    <property type="protein sequence ID" value="KAF0292518.1"/>
    <property type="molecule type" value="Genomic_DNA"/>
</dbReference>
<protein>
    <recommendedName>
        <fullName evidence="6">Odorant receptor</fullName>
    </recommendedName>
</protein>
<evidence type="ECO:0008006" key="6">
    <source>
        <dbReference type="Google" id="ProtNLM"/>
    </source>
</evidence>
<evidence type="ECO:0000256" key="3">
    <source>
        <dbReference type="SAM" id="SignalP"/>
    </source>
</evidence>
<keyword evidence="3" id="KW-0732">Signal</keyword>
<keyword evidence="2" id="KW-0472">Membrane</keyword>
<feature type="region of interest" description="Disordered" evidence="1">
    <location>
        <begin position="300"/>
        <end position="337"/>
    </location>
</feature>
<feature type="transmembrane region" description="Helical" evidence="2">
    <location>
        <begin position="209"/>
        <end position="226"/>
    </location>
</feature>
<sequence>MKSVLVLLTLVAMAVARPQFGNFGNNFGSNFGGFGRQQGGAQSQVSGLNFGNQGDFSLTGGQALASSNQLVHLRKEDPNSALGRWFSIWDHSCLLSRALLLISVLTLSGLHREWDQQPSCWSLGLLLTASVSVACAVSTSAFIVTVSTVWEFLYSLTMFFTQLHAMLVLAYLIYRRRQLLDLVRRIADLDRATSAWRRPNDHCELQRKAALLCAVTFTPMFVWLGVTLTKELTHPNYILSARLPDAMLTPAWYPVVMVLQSFFCVCTMSLQVFFEVLLLGMADSVTAFTERLGTFCQRQISDQDSPESSVTDWKDERGDNSDRTPLPAYGEKPNPNTNKLTLVFNPEKHFNHDIQSPELMLHNLGKDETPTKPRAPIAWTIGSSSSNRDHLASNIPTEGHFTEAPGARPTTVGDLETRLDLLTSLFDSVRRLADDNAEFCSLPTLSLYSSVAAGLLLGSYASMVLRLLIVSCAGTRLIQQGRQLHDQLAAGQLAPPRSRRARASASSSCWSGAVSRPRCTAGSCSPVQKDAMLSLFGFVLTYIVILIQMQVR</sequence>
<accession>A0A6A4VQW7</accession>
<keyword evidence="5" id="KW-1185">Reference proteome</keyword>
<gene>
    <name evidence="4" type="ORF">FJT64_009506</name>
</gene>
<organism evidence="4 5">
    <name type="scientific">Amphibalanus amphitrite</name>
    <name type="common">Striped barnacle</name>
    <name type="synonym">Balanus amphitrite</name>
    <dbReference type="NCBI Taxonomy" id="1232801"/>
    <lineage>
        <taxon>Eukaryota</taxon>
        <taxon>Metazoa</taxon>
        <taxon>Ecdysozoa</taxon>
        <taxon>Arthropoda</taxon>
        <taxon>Crustacea</taxon>
        <taxon>Multicrustacea</taxon>
        <taxon>Cirripedia</taxon>
        <taxon>Thoracica</taxon>
        <taxon>Thoracicalcarea</taxon>
        <taxon>Balanomorpha</taxon>
        <taxon>Balanoidea</taxon>
        <taxon>Balanidae</taxon>
        <taxon>Amphibalaninae</taxon>
        <taxon>Amphibalanus</taxon>
    </lineage>
</organism>
<feature type="transmembrane region" description="Helical" evidence="2">
    <location>
        <begin position="123"/>
        <end position="146"/>
    </location>
</feature>
<feature type="signal peptide" evidence="3">
    <location>
        <begin position="1"/>
        <end position="16"/>
    </location>
</feature>
<evidence type="ECO:0000313" key="5">
    <source>
        <dbReference type="Proteomes" id="UP000440578"/>
    </source>
</evidence>
<name>A0A6A4VQW7_AMPAM</name>
<feature type="chain" id="PRO_5025600214" description="Odorant receptor" evidence="3">
    <location>
        <begin position="17"/>
        <end position="552"/>
    </location>
</feature>
<evidence type="ECO:0000256" key="2">
    <source>
        <dbReference type="SAM" id="Phobius"/>
    </source>
</evidence>
<comment type="caution">
    <text evidence="4">The sequence shown here is derived from an EMBL/GenBank/DDBJ whole genome shotgun (WGS) entry which is preliminary data.</text>
</comment>
<feature type="compositionally biased region" description="Basic and acidic residues" evidence="1">
    <location>
        <begin position="312"/>
        <end position="322"/>
    </location>
</feature>
<feature type="transmembrane region" description="Helical" evidence="2">
    <location>
        <begin position="251"/>
        <end position="274"/>
    </location>
</feature>
<proteinExistence type="predicted"/>
<dbReference type="AlphaFoldDB" id="A0A6A4VQW7"/>
<dbReference type="Proteomes" id="UP000440578">
    <property type="component" value="Unassembled WGS sequence"/>
</dbReference>